<sequence length="144" mass="15329">MFLEPFVCGVLMAPLVAMSHKTTGADGSWRFGVTAAPSSSLGPPSPQLQVRTPLGRTHVTRPRTDTERGAGLCSSVQVVYHTPDTELKPWHATQRAPLSSPSCVPSKDHLLAAHESVSAAGLRHSSLPPSLPDFSFHMTAPVRA</sequence>
<dbReference type="EMBL" id="CADEAL010000943">
    <property type="protein sequence ID" value="CAB1427107.1"/>
    <property type="molecule type" value="Genomic_DNA"/>
</dbReference>
<dbReference type="Proteomes" id="UP001153269">
    <property type="component" value="Unassembled WGS sequence"/>
</dbReference>
<comment type="caution">
    <text evidence="2">The sequence shown here is derived from an EMBL/GenBank/DDBJ whole genome shotgun (WGS) entry which is preliminary data.</text>
</comment>
<gene>
    <name evidence="2" type="ORF">PLEPLA_LOCUS15045</name>
</gene>
<feature type="region of interest" description="Disordered" evidence="1">
    <location>
        <begin position="36"/>
        <end position="70"/>
    </location>
</feature>
<accession>A0A9N7UAU5</accession>
<evidence type="ECO:0000256" key="1">
    <source>
        <dbReference type="SAM" id="MobiDB-lite"/>
    </source>
</evidence>
<proteinExistence type="predicted"/>
<protein>
    <submittedName>
        <fullName evidence="2">Uncharacterized protein</fullName>
    </submittedName>
</protein>
<keyword evidence="3" id="KW-1185">Reference proteome</keyword>
<reference evidence="2" key="1">
    <citation type="submission" date="2020-03" db="EMBL/GenBank/DDBJ databases">
        <authorList>
            <person name="Weist P."/>
        </authorList>
    </citation>
    <scope>NUCLEOTIDE SEQUENCE</scope>
</reference>
<dbReference type="AlphaFoldDB" id="A0A9N7UAU5"/>
<evidence type="ECO:0000313" key="3">
    <source>
        <dbReference type="Proteomes" id="UP001153269"/>
    </source>
</evidence>
<evidence type="ECO:0000313" key="2">
    <source>
        <dbReference type="EMBL" id="CAB1427107.1"/>
    </source>
</evidence>
<name>A0A9N7UAU5_PLEPL</name>
<organism evidence="2 3">
    <name type="scientific">Pleuronectes platessa</name>
    <name type="common">European plaice</name>
    <dbReference type="NCBI Taxonomy" id="8262"/>
    <lineage>
        <taxon>Eukaryota</taxon>
        <taxon>Metazoa</taxon>
        <taxon>Chordata</taxon>
        <taxon>Craniata</taxon>
        <taxon>Vertebrata</taxon>
        <taxon>Euteleostomi</taxon>
        <taxon>Actinopterygii</taxon>
        <taxon>Neopterygii</taxon>
        <taxon>Teleostei</taxon>
        <taxon>Neoteleostei</taxon>
        <taxon>Acanthomorphata</taxon>
        <taxon>Carangaria</taxon>
        <taxon>Pleuronectiformes</taxon>
        <taxon>Pleuronectoidei</taxon>
        <taxon>Pleuronectidae</taxon>
        <taxon>Pleuronectes</taxon>
    </lineage>
</organism>